<protein>
    <submittedName>
        <fullName evidence="1">Uncharacterized protein</fullName>
    </submittedName>
</protein>
<name>A0A8H7QX60_9FUNG</name>
<organism evidence="1 2">
    <name type="scientific">Mucor saturninus</name>
    <dbReference type="NCBI Taxonomy" id="64648"/>
    <lineage>
        <taxon>Eukaryota</taxon>
        <taxon>Fungi</taxon>
        <taxon>Fungi incertae sedis</taxon>
        <taxon>Mucoromycota</taxon>
        <taxon>Mucoromycotina</taxon>
        <taxon>Mucoromycetes</taxon>
        <taxon>Mucorales</taxon>
        <taxon>Mucorineae</taxon>
        <taxon>Mucoraceae</taxon>
        <taxon>Mucor</taxon>
    </lineage>
</organism>
<dbReference type="OrthoDB" id="2020852at2759"/>
<sequence>MSQQLNKAFHASVTSQDKDLCLDKFTNPPRTMYDEIGQEEQQVYLSLKSAQENNDWKSLVYRLQAENATLVQSLHETNTDLMHARKENEELQYFIQRQQDSANTRQDQLLDLIFQKQFLIQENKALSDSQKEMDAYFGKHHQRDPLFKWRSCVHALIAIQRFNKILI</sequence>
<dbReference type="AlphaFoldDB" id="A0A8H7QX60"/>
<reference evidence="1" key="1">
    <citation type="submission" date="2020-12" db="EMBL/GenBank/DDBJ databases">
        <title>Metabolic potential, ecology and presence of endohyphal bacteria is reflected in genomic diversity of Mucoromycotina.</title>
        <authorList>
            <person name="Muszewska A."/>
            <person name="Okrasinska A."/>
            <person name="Steczkiewicz K."/>
            <person name="Drgas O."/>
            <person name="Orlowska M."/>
            <person name="Perlinska-Lenart U."/>
            <person name="Aleksandrzak-Piekarczyk T."/>
            <person name="Szatraj K."/>
            <person name="Zielenkiewicz U."/>
            <person name="Pilsyk S."/>
            <person name="Malc E."/>
            <person name="Mieczkowski P."/>
            <person name="Kruszewska J.S."/>
            <person name="Biernat P."/>
            <person name="Pawlowska J."/>
        </authorList>
    </citation>
    <scope>NUCLEOTIDE SEQUENCE</scope>
    <source>
        <strain evidence="1">WA0000017839</strain>
    </source>
</reference>
<gene>
    <name evidence="1" type="ORF">INT47_002301</name>
</gene>
<comment type="caution">
    <text evidence="1">The sequence shown here is derived from an EMBL/GenBank/DDBJ whole genome shotgun (WGS) entry which is preliminary data.</text>
</comment>
<dbReference type="Proteomes" id="UP000603453">
    <property type="component" value="Unassembled WGS sequence"/>
</dbReference>
<evidence type="ECO:0000313" key="1">
    <source>
        <dbReference type="EMBL" id="KAG2200387.1"/>
    </source>
</evidence>
<accession>A0A8H7QX60</accession>
<evidence type="ECO:0000313" key="2">
    <source>
        <dbReference type="Proteomes" id="UP000603453"/>
    </source>
</evidence>
<keyword evidence="2" id="KW-1185">Reference proteome</keyword>
<proteinExistence type="predicted"/>
<dbReference type="EMBL" id="JAEPRD010000084">
    <property type="protein sequence ID" value="KAG2200387.1"/>
    <property type="molecule type" value="Genomic_DNA"/>
</dbReference>